<keyword evidence="1" id="KW-1133">Transmembrane helix</keyword>
<sequence>MRPFHHVIRWYNNQQPTKKIKIKAALLSLAFTTVSGVTGTLYDSAPAKRASVFFGILAGLIALWITIWEPPDNGYTLNRGAIHSQIPRHLLPLPSIASRPHHHPLSTTFLRAISSFIPPLIRDHGLHYVMTNPPHVLRNPNPSSILMPYMRDQNEIPIITDEPAIRPPPPEKVISNEHISSVVKDGSPQSIPLALQVLNADAVVSAIRSGKVRVTGYAQPF</sequence>
<organism evidence="2 3">
    <name type="scientific">Galerina marginata (strain CBS 339.88)</name>
    <dbReference type="NCBI Taxonomy" id="685588"/>
    <lineage>
        <taxon>Eukaryota</taxon>
        <taxon>Fungi</taxon>
        <taxon>Dikarya</taxon>
        <taxon>Basidiomycota</taxon>
        <taxon>Agaricomycotina</taxon>
        <taxon>Agaricomycetes</taxon>
        <taxon>Agaricomycetidae</taxon>
        <taxon>Agaricales</taxon>
        <taxon>Agaricineae</taxon>
        <taxon>Strophariaceae</taxon>
        <taxon>Galerina</taxon>
    </lineage>
</organism>
<name>A0A067T9P9_GALM3</name>
<dbReference type="Proteomes" id="UP000027222">
    <property type="component" value="Unassembled WGS sequence"/>
</dbReference>
<reference evidence="3" key="1">
    <citation type="journal article" date="2014" name="Proc. Natl. Acad. Sci. U.S.A.">
        <title>Extensive sampling of basidiomycete genomes demonstrates inadequacy of the white-rot/brown-rot paradigm for wood decay fungi.</title>
        <authorList>
            <person name="Riley R."/>
            <person name="Salamov A.A."/>
            <person name="Brown D.W."/>
            <person name="Nagy L.G."/>
            <person name="Floudas D."/>
            <person name="Held B.W."/>
            <person name="Levasseur A."/>
            <person name="Lombard V."/>
            <person name="Morin E."/>
            <person name="Otillar R."/>
            <person name="Lindquist E.A."/>
            <person name="Sun H."/>
            <person name="LaButti K.M."/>
            <person name="Schmutz J."/>
            <person name="Jabbour D."/>
            <person name="Luo H."/>
            <person name="Baker S.E."/>
            <person name="Pisabarro A.G."/>
            <person name="Walton J.D."/>
            <person name="Blanchette R.A."/>
            <person name="Henrissat B."/>
            <person name="Martin F."/>
            <person name="Cullen D."/>
            <person name="Hibbett D.S."/>
            <person name="Grigoriev I.V."/>
        </authorList>
    </citation>
    <scope>NUCLEOTIDE SEQUENCE [LARGE SCALE GENOMIC DNA]</scope>
    <source>
        <strain evidence="3">CBS 339.88</strain>
    </source>
</reference>
<feature type="transmembrane region" description="Helical" evidence="1">
    <location>
        <begin position="52"/>
        <end position="69"/>
    </location>
</feature>
<evidence type="ECO:0000256" key="1">
    <source>
        <dbReference type="SAM" id="Phobius"/>
    </source>
</evidence>
<protein>
    <submittedName>
        <fullName evidence="2">Uncharacterized protein</fullName>
    </submittedName>
</protein>
<dbReference type="EMBL" id="KL142372">
    <property type="protein sequence ID" value="KDR79856.1"/>
    <property type="molecule type" value="Genomic_DNA"/>
</dbReference>
<evidence type="ECO:0000313" key="3">
    <source>
        <dbReference type="Proteomes" id="UP000027222"/>
    </source>
</evidence>
<keyword evidence="1" id="KW-0472">Membrane</keyword>
<proteinExistence type="predicted"/>
<dbReference type="HOGENOM" id="CLU_1250760_0_0_1"/>
<accession>A0A067T9P9</accession>
<dbReference type="AlphaFoldDB" id="A0A067T9P9"/>
<evidence type="ECO:0000313" key="2">
    <source>
        <dbReference type="EMBL" id="KDR79856.1"/>
    </source>
</evidence>
<keyword evidence="3" id="KW-1185">Reference proteome</keyword>
<keyword evidence="1" id="KW-0812">Transmembrane</keyword>
<gene>
    <name evidence="2" type="ORF">GALMADRAFT_241957</name>
</gene>